<dbReference type="Proteomes" id="UP000602087">
    <property type="component" value="Unassembled WGS sequence"/>
</dbReference>
<proteinExistence type="inferred from homology"/>
<dbReference type="AlphaFoldDB" id="A0A934I6S1"/>
<keyword evidence="4 6" id="KW-0067">ATP-binding</keyword>
<dbReference type="PROSITE" id="PS00211">
    <property type="entry name" value="ABC_TRANSPORTER_1"/>
    <property type="match status" value="1"/>
</dbReference>
<dbReference type="InterPro" id="IPR027417">
    <property type="entry name" value="P-loop_NTPase"/>
</dbReference>
<dbReference type="SMART" id="SM00382">
    <property type="entry name" value="AAA"/>
    <property type="match status" value="2"/>
</dbReference>
<evidence type="ECO:0000256" key="4">
    <source>
        <dbReference type="ARBA" id="ARBA00022840"/>
    </source>
</evidence>
<evidence type="ECO:0000313" key="6">
    <source>
        <dbReference type="EMBL" id="MBI9114227.1"/>
    </source>
</evidence>
<feature type="domain" description="ABC transporter" evidence="5">
    <location>
        <begin position="283"/>
        <end position="511"/>
    </location>
</feature>
<dbReference type="PANTHER" id="PTHR43553">
    <property type="entry name" value="HEAVY METAL TRANSPORTER"/>
    <property type="match status" value="1"/>
</dbReference>
<evidence type="ECO:0000256" key="1">
    <source>
        <dbReference type="ARBA" id="ARBA00005417"/>
    </source>
</evidence>
<comment type="caution">
    <text evidence="6">The sequence shown here is derived from an EMBL/GenBank/DDBJ whole genome shotgun (WGS) entry which is preliminary data.</text>
</comment>
<dbReference type="PANTHER" id="PTHR43553:SF24">
    <property type="entry name" value="ENERGY-COUPLING FACTOR TRANSPORTER ATP-BINDING PROTEIN ECFA1"/>
    <property type="match status" value="1"/>
</dbReference>
<dbReference type="InterPro" id="IPR003439">
    <property type="entry name" value="ABC_transporter-like_ATP-bd"/>
</dbReference>
<dbReference type="EMBL" id="JAEINH010000003">
    <property type="protein sequence ID" value="MBI9114227.1"/>
    <property type="molecule type" value="Genomic_DNA"/>
</dbReference>
<evidence type="ECO:0000256" key="3">
    <source>
        <dbReference type="ARBA" id="ARBA00022741"/>
    </source>
</evidence>
<feature type="domain" description="ABC transporter" evidence="5">
    <location>
        <begin position="2"/>
        <end position="241"/>
    </location>
</feature>
<sequence>MIELAAVGVRHHAGPSVLRDVDLHVEEGELVVVAGATGAGKSTLLRLLNGSVPHSTGGHVTGEVRVAGRSLRTTHPRDMADLVGSVGQNPAHGFVTAYVESELAFGMEQQGVAPAAMRRRVEETLDLVGIADLRDRRLDTLSAGQQQRVAVGAVLTAGPRVLVLDEPTSALDPVGAEEVLATLARLVHDVGLTVVLAEHRLERVVQLADRVVHVREGRVTAGTPQEILPGTALAPPVVRLATALGWSPVPLSVRDARRRAAMAVIEPVGALGGAPAPAGPVLLRSRGTSVRHGRVDAVRSVDLDLAGGEVVALMGRNGSGKSSLLWALRGIGPRHAGTVDVRGQDPRDVAPTIARRLVGLVPQDVTDLLYLETVADECATSDRDAGVSAGTTAALLRTLVDDVDGATHPRDLSEGQRLALVLALTLAAPPRVLLLDEPTRGLDHDAKTSLVARLRDLARDGTAVVVATHDVELAADLADRVVLMAQGEIVADGPARAMLTGSPGFAPQIARIMAPRPWMRLADLYLGADQAP</sequence>
<protein>
    <submittedName>
        <fullName evidence="6">ATP-binding cassette domain-containing protein</fullName>
    </submittedName>
</protein>
<accession>A0A934I6S1</accession>
<dbReference type="GO" id="GO:0016887">
    <property type="term" value="F:ATP hydrolysis activity"/>
    <property type="evidence" value="ECO:0007669"/>
    <property type="project" value="InterPro"/>
</dbReference>
<dbReference type="SUPFAM" id="SSF52540">
    <property type="entry name" value="P-loop containing nucleoside triphosphate hydrolases"/>
    <property type="match status" value="2"/>
</dbReference>
<name>A0A934I6S1_9MICO</name>
<evidence type="ECO:0000256" key="2">
    <source>
        <dbReference type="ARBA" id="ARBA00022448"/>
    </source>
</evidence>
<dbReference type="InterPro" id="IPR017871">
    <property type="entry name" value="ABC_transporter-like_CS"/>
</dbReference>
<keyword evidence="3" id="KW-0547">Nucleotide-binding</keyword>
<dbReference type="GO" id="GO:0005524">
    <property type="term" value="F:ATP binding"/>
    <property type="evidence" value="ECO:0007669"/>
    <property type="project" value="UniProtKB-KW"/>
</dbReference>
<dbReference type="GO" id="GO:0043190">
    <property type="term" value="C:ATP-binding cassette (ABC) transporter complex"/>
    <property type="evidence" value="ECO:0007669"/>
    <property type="project" value="TreeGrafter"/>
</dbReference>
<dbReference type="InterPro" id="IPR015856">
    <property type="entry name" value="ABC_transpr_CbiO/EcfA_su"/>
</dbReference>
<comment type="similarity">
    <text evidence="1">Belongs to the ABC transporter superfamily.</text>
</comment>
<gene>
    <name evidence="6" type="ORF">JAV76_04260</name>
</gene>
<organism evidence="6 7">
    <name type="scientific">Sanguibacter suaedae</name>
    <dbReference type="NCBI Taxonomy" id="2795737"/>
    <lineage>
        <taxon>Bacteria</taxon>
        <taxon>Bacillati</taxon>
        <taxon>Actinomycetota</taxon>
        <taxon>Actinomycetes</taxon>
        <taxon>Micrococcales</taxon>
        <taxon>Sanguibacteraceae</taxon>
        <taxon>Sanguibacter</taxon>
    </lineage>
</organism>
<dbReference type="InterPro" id="IPR050095">
    <property type="entry name" value="ECF_ABC_transporter_ATP-bd"/>
</dbReference>
<reference evidence="6" key="1">
    <citation type="submission" date="2020-12" db="EMBL/GenBank/DDBJ databases">
        <title>Sanguibacter suaedae sp. nov., isolated from Suaeda aralocaspica.</title>
        <authorList>
            <person name="Ma Q."/>
        </authorList>
    </citation>
    <scope>NUCLEOTIDE SEQUENCE</scope>
    <source>
        <strain evidence="6">YZGR15</strain>
    </source>
</reference>
<dbReference type="Pfam" id="PF00005">
    <property type="entry name" value="ABC_tran"/>
    <property type="match status" value="2"/>
</dbReference>
<dbReference type="RefSeq" id="WP_198732796.1">
    <property type="nucleotide sequence ID" value="NZ_JAEINH010000003.1"/>
</dbReference>
<dbReference type="PROSITE" id="PS50893">
    <property type="entry name" value="ABC_TRANSPORTER_2"/>
    <property type="match status" value="2"/>
</dbReference>
<keyword evidence="7" id="KW-1185">Reference proteome</keyword>
<evidence type="ECO:0000259" key="5">
    <source>
        <dbReference type="PROSITE" id="PS50893"/>
    </source>
</evidence>
<dbReference type="GO" id="GO:0042626">
    <property type="term" value="F:ATPase-coupled transmembrane transporter activity"/>
    <property type="evidence" value="ECO:0007669"/>
    <property type="project" value="TreeGrafter"/>
</dbReference>
<dbReference type="CDD" id="cd03225">
    <property type="entry name" value="ABC_cobalt_CbiO_domain1"/>
    <property type="match status" value="1"/>
</dbReference>
<keyword evidence="2" id="KW-0813">Transport</keyword>
<dbReference type="InterPro" id="IPR003593">
    <property type="entry name" value="AAA+_ATPase"/>
</dbReference>
<evidence type="ECO:0000313" key="7">
    <source>
        <dbReference type="Proteomes" id="UP000602087"/>
    </source>
</evidence>
<dbReference type="Gene3D" id="3.40.50.300">
    <property type="entry name" value="P-loop containing nucleotide triphosphate hydrolases"/>
    <property type="match status" value="2"/>
</dbReference>